<dbReference type="AlphaFoldDB" id="A0A6J0KMZ6"/>
<dbReference type="OrthoDB" id="1112900at2759"/>
<dbReference type="InterPro" id="IPR012677">
    <property type="entry name" value="Nucleotide-bd_a/b_plait_sf"/>
</dbReference>
<dbReference type="GeneID" id="108819879"/>
<dbReference type="InterPro" id="IPR035979">
    <property type="entry name" value="RBD_domain_sf"/>
</dbReference>
<dbReference type="SMART" id="SM00360">
    <property type="entry name" value="RRM"/>
    <property type="match status" value="1"/>
</dbReference>
<name>A0A6J0KMZ6_RAPSA</name>
<accession>A0A6J0KMZ6</accession>
<dbReference type="InterPro" id="IPR003954">
    <property type="entry name" value="RRM_euk-type"/>
</dbReference>
<feature type="domain" description="RRM" evidence="2">
    <location>
        <begin position="31"/>
        <end position="109"/>
    </location>
</feature>
<feature type="region of interest" description="Disordered" evidence="1">
    <location>
        <begin position="106"/>
        <end position="218"/>
    </location>
</feature>
<evidence type="ECO:0000256" key="1">
    <source>
        <dbReference type="SAM" id="MobiDB-lite"/>
    </source>
</evidence>
<feature type="region of interest" description="Disordered" evidence="1">
    <location>
        <begin position="1"/>
        <end position="27"/>
    </location>
</feature>
<keyword evidence="3" id="KW-1185">Reference proteome</keyword>
<dbReference type="SMART" id="SM00361">
    <property type="entry name" value="RRM_1"/>
    <property type="match status" value="1"/>
</dbReference>
<dbReference type="RefSeq" id="XP_018448399.2">
    <property type="nucleotide sequence ID" value="XM_018592897.2"/>
</dbReference>
<dbReference type="PROSITE" id="PS50102">
    <property type="entry name" value="RRM"/>
    <property type="match status" value="1"/>
</dbReference>
<organism evidence="3 4">
    <name type="scientific">Raphanus sativus</name>
    <name type="common">Radish</name>
    <name type="synonym">Raphanus raphanistrum var. sativus</name>
    <dbReference type="NCBI Taxonomy" id="3726"/>
    <lineage>
        <taxon>Eukaryota</taxon>
        <taxon>Viridiplantae</taxon>
        <taxon>Streptophyta</taxon>
        <taxon>Embryophyta</taxon>
        <taxon>Tracheophyta</taxon>
        <taxon>Spermatophyta</taxon>
        <taxon>Magnoliopsida</taxon>
        <taxon>eudicotyledons</taxon>
        <taxon>Gunneridae</taxon>
        <taxon>Pentapetalae</taxon>
        <taxon>rosids</taxon>
        <taxon>malvids</taxon>
        <taxon>Brassicales</taxon>
        <taxon>Brassicaceae</taxon>
        <taxon>Brassiceae</taxon>
        <taxon>Raphanus</taxon>
    </lineage>
</organism>
<dbReference type="GO" id="GO:0003723">
    <property type="term" value="F:RNA binding"/>
    <property type="evidence" value="ECO:0007669"/>
    <property type="project" value="UniProtKB-UniRule"/>
</dbReference>
<evidence type="ECO:0000313" key="4">
    <source>
        <dbReference type="RefSeq" id="XP_018448399.2"/>
    </source>
</evidence>
<dbReference type="Gene3D" id="3.30.70.330">
    <property type="match status" value="1"/>
</dbReference>
<proteinExistence type="predicted"/>
<evidence type="ECO:0000313" key="3">
    <source>
        <dbReference type="Proteomes" id="UP000504610"/>
    </source>
</evidence>
<gene>
    <name evidence="4" type="primary">LOC108819879</name>
</gene>
<reference evidence="4" key="1">
    <citation type="submission" date="2025-08" db="UniProtKB">
        <authorList>
            <consortium name="RefSeq"/>
        </authorList>
    </citation>
    <scope>IDENTIFICATION</scope>
    <source>
        <tissue evidence="4">Leaf</tissue>
    </source>
</reference>
<dbReference type="InterPro" id="IPR000504">
    <property type="entry name" value="RRM_dom"/>
</dbReference>
<feature type="compositionally biased region" description="Basic and acidic residues" evidence="1">
    <location>
        <begin position="160"/>
        <end position="196"/>
    </location>
</feature>
<dbReference type="SUPFAM" id="SSF54928">
    <property type="entry name" value="RNA-binding domain, RBD"/>
    <property type="match status" value="1"/>
</dbReference>
<feature type="compositionally biased region" description="Basic and acidic residues" evidence="1">
    <location>
        <begin position="125"/>
        <end position="150"/>
    </location>
</feature>
<dbReference type="Pfam" id="PF00076">
    <property type="entry name" value="RRM_1"/>
    <property type="match status" value="1"/>
</dbReference>
<dbReference type="KEGG" id="rsz:108819879"/>
<sequence>MPRDRSRSRSLARPISPSRNRGRSEIENTGTTLFVTGLSTKVTDKDLEAHFSKQGKVASCVLKVDPHTRESRGYAFVTMDSLGDAERCIKYLNGTLVDGRYIKVEKSRRKRPRTPTPGQYLGLKSSRDNEKDRDGRSSQEKHDDRDDSRQRWSPNRHYSPRGERNSPRRDHSPRDGRESPRHDRSPRGERSPERRGSRSPPAQPRPRTLARPISPASRIRAEIDASVWADLHLSPIVSDKDLEWTP</sequence>
<dbReference type="PANTHER" id="PTHR48034">
    <property type="entry name" value="TRANSFORMER-2 SEX-DETERMINING PROTEIN-RELATED"/>
    <property type="match status" value="1"/>
</dbReference>
<dbReference type="InterPro" id="IPR050441">
    <property type="entry name" value="RBM"/>
</dbReference>
<dbReference type="Proteomes" id="UP000504610">
    <property type="component" value="Unplaced"/>
</dbReference>
<evidence type="ECO:0000259" key="2">
    <source>
        <dbReference type="PROSITE" id="PS50102"/>
    </source>
</evidence>
<protein>
    <submittedName>
        <fullName evidence="4">Serine/arginine-rich splicing factor SR45a-like</fullName>
    </submittedName>
</protein>
<dbReference type="CDD" id="cd00590">
    <property type="entry name" value="RRM_SF"/>
    <property type="match status" value="1"/>
</dbReference>